<name>A0A8H6IZQ9_9PEZI</name>
<organism evidence="2 3">
    <name type="scientific">Colletotrichum sojae</name>
    <dbReference type="NCBI Taxonomy" id="2175907"/>
    <lineage>
        <taxon>Eukaryota</taxon>
        <taxon>Fungi</taxon>
        <taxon>Dikarya</taxon>
        <taxon>Ascomycota</taxon>
        <taxon>Pezizomycotina</taxon>
        <taxon>Sordariomycetes</taxon>
        <taxon>Hypocreomycetidae</taxon>
        <taxon>Glomerellales</taxon>
        <taxon>Glomerellaceae</taxon>
        <taxon>Colletotrichum</taxon>
        <taxon>Colletotrichum orchidearum species complex</taxon>
    </lineage>
</organism>
<feature type="compositionally biased region" description="Basic and acidic residues" evidence="1">
    <location>
        <begin position="80"/>
        <end position="99"/>
    </location>
</feature>
<comment type="caution">
    <text evidence="2">The sequence shown here is derived from an EMBL/GenBank/DDBJ whole genome shotgun (WGS) entry which is preliminary data.</text>
</comment>
<reference evidence="2 3" key="1">
    <citation type="journal article" date="2020" name="Phytopathology">
        <title>Genome Sequence Resources of Colletotrichum truncatum, C. plurivorum, C. musicola, and C. sojae: Four Species Pathogenic to Soybean (Glycine max).</title>
        <authorList>
            <person name="Rogerio F."/>
            <person name="Boufleur T.R."/>
            <person name="Ciampi-Guillardi M."/>
            <person name="Sukno S.A."/>
            <person name="Thon M.R."/>
            <person name="Massola Junior N.S."/>
            <person name="Baroncelli R."/>
        </authorList>
    </citation>
    <scope>NUCLEOTIDE SEQUENCE [LARGE SCALE GENOMIC DNA]</scope>
    <source>
        <strain evidence="2 3">LFN0009</strain>
    </source>
</reference>
<feature type="compositionally biased region" description="Basic and acidic residues" evidence="1">
    <location>
        <begin position="52"/>
        <end position="71"/>
    </location>
</feature>
<dbReference type="EMBL" id="WIGN01000224">
    <property type="protein sequence ID" value="KAF6803892.1"/>
    <property type="molecule type" value="Genomic_DNA"/>
</dbReference>
<evidence type="ECO:0000313" key="2">
    <source>
        <dbReference type="EMBL" id="KAF6803892.1"/>
    </source>
</evidence>
<evidence type="ECO:0000256" key="1">
    <source>
        <dbReference type="SAM" id="MobiDB-lite"/>
    </source>
</evidence>
<protein>
    <submittedName>
        <fullName evidence="2">Uncharacterized protein</fullName>
    </submittedName>
</protein>
<dbReference type="Proteomes" id="UP000652219">
    <property type="component" value="Unassembled WGS sequence"/>
</dbReference>
<proteinExistence type="predicted"/>
<evidence type="ECO:0000313" key="3">
    <source>
        <dbReference type="Proteomes" id="UP000652219"/>
    </source>
</evidence>
<gene>
    <name evidence="2" type="ORF">CSOJ01_10564</name>
</gene>
<sequence>MGQEERKRHSGREGAQHQRRRGVPRHGGEGQPQAGHPGDDQLRHHGGAQNSLEERLAEREPRRPLPDEAVRLLRRRHPLRERQHEGQHEGQHEFRGQDG</sequence>
<feature type="region of interest" description="Disordered" evidence="1">
    <location>
        <begin position="1"/>
        <end position="99"/>
    </location>
</feature>
<keyword evidence="3" id="KW-1185">Reference proteome</keyword>
<feature type="compositionally biased region" description="Basic and acidic residues" evidence="1">
    <location>
        <begin position="1"/>
        <end position="16"/>
    </location>
</feature>
<dbReference type="AlphaFoldDB" id="A0A8H6IZQ9"/>
<accession>A0A8H6IZQ9</accession>